<evidence type="ECO:0000256" key="1">
    <source>
        <dbReference type="ARBA" id="ARBA00007824"/>
    </source>
</evidence>
<accession>A0A914ADI7</accession>
<dbReference type="OrthoDB" id="421951at2759"/>
<evidence type="ECO:0000256" key="4">
    <source>
        <dbReference type="ARBA" id="ARBA00023098"/>
    </source>
</evidence>
<proteinExistence type="inferred from homology"/>
<dbReference type="RefSeq" id="XP_038061872.1">
    <property type="nucleotide sequence ID" value="XM_038205944.1"/>
</dbReference>
<sequence length="105" mass="11432">MKTSGSAFSASQKLEILADTIGEILGTSGTVRINNSRDHDRQPLSPHAISEKAKKMYRDKAPIDYNLLGSNCEHYMNLSRCDYPTSAQITAAGMAVLKYILAIGV</sequence>
<name>A0A914ADI7_PATMI</name>
<dbReference type="Pfam" id="PF04970">
    <property type="entry name" value="LRAT"/>
    <property type="match status" value="1"/>
</dbReference>
<evidence type="ECO:0000256" key="2">
    <source>
        <dbReference type="ARBA" id="ARBA00022679"/>
    </source>
</evidence>
<dbReference type="InterPro" id="IPR051496">
    <property type="entry name" value="H-rev107_PLA/AT"/>
</dbReference>
<keyword evidence="4" id="KW-0443">Lipid metabolism</keyword>
<keyword evidence="7" id="KW-1185">Reference proteome</keyword>
<evidence type="ECO:0000313" key="7">
    <source>
        <dbReference type="Proteomes" id="UP000887568"/>
    </source>
</evidence>
<dbReference type="GO" id="GO:0070292">
    <property type="term" value="P:N-acylphosphatidylethanolamine metabolic process"/>
    <property type="evidence" value="ECO:0007669"/>
    <property type="project" value="TreeGrafter"/>
</dbReference>
<comment type="similarity">
    <text evidence="1">Belongs to the H-rev107 family.</text>
</comment>
<dbReference type="GO" id="GO:0005737">
    <property type="term" value="C:cytoplasm"/>
    <property type="evidence" value="ECO:0007669"/>
    <property type="project" value="TreeGrafter"/>
</dbReference>
<reference evidence="6" key="1">
    <citation type="submission" date="2022-11" db="UniProtKB">
        <authorList>
            <consortium name="EnsemblMetazoa"/>
        </authorList>
    </citation>
    <scope>IDENTIFICATION</scope>
</reference>
<dbReference type="GO" id="GO:0008970">
    <property type="term" value="F:phospholipase A1 activity"/>
    <property type="evidence" value="ECO:0007669"/>
    <property type="project" value="TreeGrafter"/>
</dbReference>
<dbReference type="Proteomes" id="UP000887568">
    <property type="component" value="Unplaced"/>
</dbReference>
<dbReference type="GeneID" id="119732428"/>
<organism evidence="6 7">
    <name type="scientific">Patiria miniata</name>
    <name type="common">Bat star</name>
    <name type="synonym">Asterina miniata</name>
    <dbReference type="NCBI Taxonomy" id="46514"/>
    <lineage>
        <taxon>Eukaryota</taxon>
        <taxon>Metazoa</taxon>
        <taxon>Echinodermata</taxon>
        <taxon>Eleutherozoa</taxon>
        <taxon>Asterozoa</taxon>
        <taxon>Asteroidea</taxon>
        <taxon>Valvatacea</taxon>
        <taxon>Valvatida</taxon>
        <taxon>Asterinidae</taxon>
        <taxon>Patiria</taxon>
    </lineage>
</organism>
<dbReference type="GO" id="GO:0016410">
    <property type="term" value="F:N-acyltransferase activity"/>
    <property type="evidence" value="ECO:0007669"/>
    <property type="project" value="TreeGrafter"/>
</dbReference>
<dbReference type="PANTHER" id="PTHR13943:SF77">
    <property type="entry name" value="LRAT DOMAIN-CONTAINING PROTEIN"/>
    <property type="match status" value="1"/>
</dbReference>
<dbReference type="Gene3D" id="3.90.1720.10">
    <property type="entry name" value="endopeptidase domain like (from Nostoc punctiforme)"/>
    <property type="match status" value="1"/>
</dbReference>
<evidence type="ECO:0000313" key="6">
    <source>
        <dbReference type="EnsemblMetazoa" id="XP_038061872.1"/>
    </source>
</evidence>
<feature type="domain" description="LRAT" evidence="5">
    <location>
        <begin position="15"/>
        <end position="81"/>
    </location>
</feature>
<evidence type="ECO:0000256" key="3">
    <source>
        <dbReference type="ARBA" id="ARBA00022801"/>
    </source>
</evidence>
<dbReference type="PANTHER" id="PTHR13943">
    <property type="entry name" value="HRAS-LIKE SUPPRESSOR - RELATED"/>
    <property type="match status" value="1"/>
</dbReference>
<dbReference type="InterPro" id="IPR007053">
    <property type="entry name" value="LRAT_dom"/>
</dbReference>
<protein>
    <recommendedName>
        <fullName evidence="5">LRAT domain-containing protein</fullName>
    </recommendedName>
</protein>
<keyword evidence="2" id="KW-0808">Transferase</keyword>
<dbReference type="AlphaFoldDB" id="A0A914ADI7"/>
<dbReference type="EnsemblMetazoa" id="XM_038205944.1">
    <property type="protein sequence ID" value="XP_038061872.1"/>
    <property type="gene ID" value="LOC119732428"/>
</dbReference>
<dbReference type="GO" id="GO:0004623">
    <property type="term" value="F:phospholipase A2 activity"/>
    <property type="evidence" value="ECO:0007669"/>
    <property type="project" value="TreeGrafter"/>
</dbReference>
<keyword evidence="3" id="KW-0378">Hydrolase</keyword>
<evidence type="ECO:0000259" key="5">
    <source>
        <dbReference type="Pfam" id="PF04970"/>
    </source>
</evidence>